<gene>
    <name evidence="1" type="ORF">NQ176_g1245</name>
</gene>
<sequence>MGLGLRWLVSFCMLIVPIAITLGVLFPLQERHRSSGAKGSVLGDGGGSMTDPGSPGGSAPSKPKNNNVELETSCDQFAGMGLDRFWANGQQQYTFNPNQWGLDSGAKSGMCMNVLFNNNGTYYNGTAMRSDLAPPFQVTWQYSRAPEGQNNVHAFPNVKLETAPIQFNTINKVHVDFEWKYVSGNDNNTASGTSALAASNNVDANVAIDMFADNDKKISSNNTNAAYEIMVWFAALGPSAFAIGQGKTPIVTTKTLTDEISHEQTTFDLYADKHPTTSQFVMTWKARGFTEVFHGDLFPLIDYLISSGNASYPTKSAYLGSFGMGSEAYDSPSNVTFYVSDFAVKVT</sequence>
<reference evidence="1" key="1">
    <citation type="submission" date="2022-08" db="EMBL/GenBank/DDBJ databases">
        <title>Genome Sequence of Lecanicillium fungicola.</title>
        <authorList>
            <person name="Buettner E."/>
        </authorList>
    </citation>
    <scope>NUCLEOTIDE SEQUENCE</scope>
    <source>
        <strain evidence="1">Babe33</strain>
    </source>
</reference>
<comment type="caution">
    <text evidence="1">The sequence shown here is derived from an EMBL/GenBank/DDBJ whole genome shotgun (WGS) entry which is preliminary data.</text>
</comment>
<proteinExistence type="predicted"/>
<dbReference type="EMBL" id="JANJQO010000065">
    <property type="protein sequence ID" value="KAJ2982647.1"/>
    <property type="molecule type" value="Genomic_DNA"/>
</dbReference>
<protein>
    <submittedName>
        <fullName evidence="1">Uncharacterized protein</fullName>
    </submittedName>
</protein>
<dbReference type="Proteomes" id="UP001143910">
    <property type="component" value="Unassembled WGS sequence"/>
</dbReference>
<evidence type="ECO:0000313" key="2">
    <source>
        <dbReference type="Proteomes" id="UP001143910"/>
    </source>
</evidence>
<organism evidence="1 2">
    <name type="scientific">Zarea fungicola</name>
    <dbReference type="NCBI Taxonomy" id="93591"/>
    <lineage>
        <taxon>Eukaryota</taxon>
        <taxon>Fungi</taxon>
        <taxon>Dikarya</taxon>
        <taxon>Ascomycota</taxon>
        <taxon>Pezizomycotina</taxon>
        <taxon>Sordariomycetes</taxon>
        <taxon>Hypocreomycetidae</taxon>
        <taxon>Hypocreales</taxon>
        <taxon>Cordycipitaceae</taxon>
        <taxon>Zarea</taxon>
    </lineage>
</organism>
<evidence type="ECO:0000313" key="1">
    <source>
        <dbReference type="EMBL" id="KAJ2982647.1"/>
    </source>
</evidence>
<keyword evidence="2" id="KW-1185">Reference proteome</keyword>
<accession>A0ACC1NTL8</accession>
<name>A0ACC1NTL8_9HYPO</name>